<evidence type="ECO:0000313" key="1">
    <source>
        <dbReference type="EMBL" id="KIW36310.1"/>
    </source>
</evidence>
<organism evidence="1 2">
    <name type="scientific">Exophiala oligosperma</name>
    <dbReference type="NCBI Taxonomy" id="215243"/>
    <lineage>
        <taxon>Eukaryota</taxon>
        <taxon>Fungi</taxon>
        <taxon>Dikarya</taxon>
        <taxon>Ascomycota</taxon>
        <taxon>Pezizomycotina</taxon>
        <taxon>Eurotiomycetes</taxon>
        <taxon>Chaetothyriomycetidae</taxon>
        <taxon>Chaetothyriales</taxon>
        <taxon>Herpotrichiellaceae</taxon>
        <taxon>Exophiala</taxon>
    </lineage>
</organism>
<dbReference type="GeneID" id="27363486"/>
<dbReference type="RefSeq" id="XP_016256527.1">
    <property type="nucleotide sequence ID" value="XM_016413079.1"/>
</dbReference>
<dbReference type="RefSeq" id="XP_016256526.1">
    <property type="nucleotide sequence ID" value="XM_016413078.1"/>
</dbReference>
<dbReference type="PANTHER" id="PTHR37540:SF5">
    <property type="entry name" value="TRANSCRIPTION FACTOR DOMAIN-CONTAINING PROTEIN"/>
    <property type="match status" value="1"/>
</dbReference>
<reference evidence="1 2" key="1">
    <citation type="submission" date="2015-01" db="EMBL/GenBank/DDBJ databases">
        <title>The Genome Sequence of Exophiala oligosperma CBS72588.</title>
        <authorList>
            <consortium name="The Broad Institute Genomics Platform"/>
            <person name="Cuomo C."/>
            <person name="de Hoog S."/>
            <person name="Gorbushina A."/>
            <person name="Stielow B."/>
            <person name="Teixiera M."/>
            <person name="Abouelleil A."/>
            <person name="Chapman S.B."/>
            <person name="Priest M."/>
            <person name="Young S.K."/>
            <person name="Wortman J."/>
            <person name="Nusbaum C."/>
            <person name="Birren B."/>
        </authorList>
    </citation>
    <scope>NUCLEOTIDE SEQUENCE [LARGE SCALE GENOMIC DNA]</scope>
    <source>
        <strain evidence="1 2">CBS 72588</strain>
    </source>
</reference>
<dbReference type="Proteomes" id="UP000053342">
    <property type="component" value="Unassembled WGS sequence"/>
</dbReference>
<name>A0A0D2D246_9EURO</name>
<dbReference type="VEuPathDB" id="FungiDB:PV06_11412"/>
<evidence type="ECO:0000313" key="2">
    <source>
        <dbReference type="Proteomes" id="UP000053342"/>
    </source>
</evidence>
<protein>
    <submittedName>
        <fullName evidence="1">Uncharacterized protein</fullName>
    </submittedName>
</protein>
<dbReference type="HOGENOM" id="CLU_069649_0_0_1"/>
<dbReference type="EMBL" id="KN847362">
    <property type="protein sequence ID" value="KIW36310.1"/>
    <property type="molecule type" value="Genomic_DNA"/>
</dbReference>
<proteinExistence type="predicted"/>
<accession>A0A0D2D246</accession>
<dbReference type="AlphaFoldDB" id="A0A0D2D246"/>
<sequence length="404" mass="45610">MRADLSITFFLGYNIVFSAHNLLDNPRLGRLTTPPMHQRHPGQLEFEANSLGFHYTLRSAQNDAQQQNIAYVPGPDSARRRLSVFEFVDSTDPNVRRAIQRHTAYHSAAKRREKRSRLLDRSKQARYLEWGRRPWMILEAGSLDGSTTSSELKSPASSNSDRLDLASVSFNNSAWGTYPPGSVTAQSDAAVNSSMMPRTAISDEDPVLQYRGSDQHLSTISHPQQLITGLGSVNFCHHYRQRDSLDKALAYMREHQASRNLLLAYAYASRLRLNSCPESVQDRVDAQTHLGWGINILWKQLHGADRACSDSNIQAVLLLMVYTPDFGQTNEIRLHTHALQTMIEQRGGIGAFGRNPALQHQLRSIGQSREHHLTFDCEPSCPSRLRFSSRFDSLTLLNGLKMER</sequence>
<keyword evidence="2" id="KW-1185">Reference proteome</keyword>
<gene>
    <name evidence="1" type="ORF">PV06_11412</name>
</gene>
<dbReference type="PANTHER" id="PTHR37540">
    <property type="entry name" value="TRANSCRIPTION FACTOR (ACR-2), PUTATIVE-RELATED-RELATED"/>
    <property type="match status" value="1"/>
</dbReference>
<dbReference type="EMBL" id="KN847362">
    <property type="protein sequence ID" value="KIW36311.1"/>
    <property type="molecule type" value="Genomic_DNA"/>
</dbReference>